<dbReference type="AlphaFoldDB" id="A0A1Y2HE58"/>
<gene>
    <name evidence="6" type="ORF">BCR44DRAFT_42271</name>
</gene>
<evidence type="ECO:0000256" key="3">
    <source>
        <dbReference type="ARBA" id="ARBA00022478"/>
    </source>
</evidence>
<dbReference type="Pfam" id="PF06870">
    <property type="entry name" value="RNA_pol_I_A49"/>
    <property type="match status" value="1"/>
</dbReference>
<comment type="similarity">
    <text evidence="2">Belongs to the eukaryotic RPA49/POLR1E RNA polymerase subunit family.</text>
</comment>
<dbReference type="GO" id="GO:0005730">
    <property type="term" value="C:nucleolus"/>
    <property type="evidence" value="ECO:0007669"/>
    <property type="project" value="UniProtKB-SubCell"/>
</dbReference>
<evidence type="ECO:0000313" key="7">
    <source>
        <dbReference type="Proteomes" id="UP000193411"/>
    </source>
</evidence>
<evidence type="ECO:0000256" key="5">
    <source>
        <dbReference type="ARBA" id="ARBA00023242"/>
    </source>
</evidence>
<comment type="caution">
    <text evidence="6">The sequence shown here is derived from an EMBL/GenBank/DDBJ whole genome shotgun (WGS) entry which is preliminary data.</text>
</comment>
<dbReference type="STRING" id="765915.A0A1Y2HE58"/>
<dbReference type="Proteomes" id="UP000193411">
    <property type="component" value="Unassembled WGS sequence"/>
</dbReference>
<evidence type="ECO:0000256" key="1">
    <source>
        <dbReference type="ARBA" id="ARBA00004604"/>
    </source>
</evidence>
<keyword evidence="3" id="KW-0240">DNA-directed RNA polymerase</keyword>
<organism evidence="6 7">
    <name type="scientific">Catenaria anguillulae PL171</name>
    <dbReference type="NCBI Taxonomy" id="765915"/>
    <lineage>
        <taxon>Eukaryota</taxon>
        <taxon>Fungi</taxon>
        <taxon>Fungi incertae sedis</taxon>
        <taxon>Blastocladiomycota</taxon>
        <taxon>Blastocladiomycetes</taxon>
        <taxon>Blastocladiales</taxon>
        <taxon>Catenariaceae</taxon>
        <taxon>Catenaria</taxon>
    </lineage>
</organism>
<comment type="subcellular location">
    <subcellularLocation>
        <location evidence="1">Nucleus</location>
        <location evidence="1">Nucleolus</location>
    </subcellularLocation>
</comment>
<sequence>MKRKFTLESDPSPDGSIGPVLATLGGVVGSDDQSFSVYRHAHFKTPAKSSLRVVTGDSPTIQLYGDSFSEPSGTEGIATYAVGIIDKVRGKVRVVAAPVVHLEPKYKLVAKTNAERVDKSSMMAARNALGTTFGNKRAKTAIKALERGRINADALDKAAGELHASVEHSLEFVPTSEELALELELDNPLPPHDLQATDVTQVYPLDGLFPQRAQGALMKIVAKVRSAKDLLEQLGVDADNEAGIWLEREIVSLLVKRTGSAAAKTKAGNAKPVPKQDQSRAALCLYALYLVRMTKCRDSNLKGNSALVASIACPDVLAWDLLNGYTDRVPMAGTKVKHALTPRAKTRLLCHVLACYLHLHSFSLSVQDVAKDLGANISQVQELLRAMGCNGTSLSAAEKAELGLSAFDKSTTRYSLSAPLKLPGPRIAKKGGSRR</sequence>
<keyword evidence="4" id="KW-0804">Transcription</keyword>
<evidence type="ECO:0000256" key="4">
    <source>
        <dbReference type="ARBA" id="ARBA00023163"/>
    </source>
</evidence>
<dbReference type="InterPro" id="IPR009668">
    <property type="entry name" value="RNA_pol-assoc_fac_A49-like"/>
</dbReference>
<dbReference type="GO" id="GO:0003677">
    <property type="term" value="F:DNA binding"/>
    <property type="evidence" value="ECO:0007669"/>
    <property type="project" value="InterPro"/>
</dbReference>
<dbReference type="PANTHER" id="PTHR14440">
    <property type="entry name" value="DNA-DIRECTED RNA POLYMERASE I SUBUNIT RPA49"/>
    <property type="match status" value="1"/>
</dbReference>
<evidence type="ECO:0000313" key="6">
    <source>
        <dbReference type="EMBL" id="ORZ32294.1"/>
    </source>
</evidence>
<feature type="non-terminal residue" evidence="6">
    <location>
        <position position="435"/>
    </location>
</feature>
<evidence type="ECO:0000256" key="2">
    <source>
        <dbReference type="ARBA" id="ARBA00009430"/>
    </source>
</evidence>
<dbReference type="GO" id="GO:0000428">
    <property type="term" value="C:DNA-directed RNA polymerase complex"/>
    <property type="evidence" value="ECO:0007669"/>
    <property type="project" value="UniProtKB-KW"/>
</dbReference>
<accession>A0A1Y2HE58</accession>
<reference evidence="6 7" key="1">
    <citation type="submission" date="2016-07" db="EMBL/GenBank/DDBJ databases">
        <title>Pervasive Adenine N6-methylation of Active Genes in Fungi.</title>
        <authorList>
            <consortium name="DOE Joint Genome Institute"/>
            <person name="Mondo S.J."/>
            <person name="Dannebaum R.O."/>
            <person name="Kuo R.C."/>
            <person name="Labutti K."/>
            <person name="Haridas S."/>
            <person name="Kuo A."/>
            <person name="Salamov A."/>
            <person name="Ahrendt S.R."/>
            <person name="Lipzen A."/>
            <person name="Sullivan W."/>
            <person name="Andreopoulos W.B."/>
            <person name="Clum A."/>
            <person name="Lindquist E."/>
            <person name="Daum C."/>
            <person name="Ramamoorthy G.K."/>
            <person name="Gryganskyi A."/>
            <person name="Culley D."/>
            <person name="Magnuson J.K."/>
            <person name="James T.Y."/>
            <person name="O'Malley M.A."/>
            <person name="Stajich J.E."/>
            <person name="Spatafora J.W."/>
            <person name="Visel A."/>
            <person name="Grigoriev I.V."/>
        </authorList>
    </citation>
    <scope>NUCLEOTIDE SEQUENCE [LARGE SCALE GENOMIC DNA]</scope>
    <source>
        <strain evidence="6 7">PL171</strain>
    </source>
</reference>
<dbReference type="EMBL" id="MCFL01000048">
    <property type="protein sequence ID" value="ORZ32294.1"/>
    <property type="molecule type" value="Genomic_DNA"/>
</dbReference>
<keyword evidence="7" id="KW-1185">Reference proteome</keyword>
<proteinExistence type="inferred from homology"/>
<name>A0A1Y2HE58_9FUNG</name>
<keyword evidence="5" id="KW-0539">Nucleus</keyword>
<protein>
    <submittedName>
        <fullName evidence="6">RNA polymerase I associated factor, A49-like protein</fullName>
    </submittedName>
</protein>
<dbReference type="GO" id="GO:0006351">
    <property type="term" value="P:DNA-templated transcription"/>
    <property type="evidence" value="ECO:0007669"/>
    <property type="project" value="InterPro"/>
</dbReference>
<dbReference type="OrthoDB" id="532500at2759"/>